<dbReference type="EC" id="3.2.1.183" evidence="2"/>
<name>A0A8J7Q4N3_9BACT</name>
<dbReference type="AlphaFoldDB" id="A0A8J7Q4N3"/>
<organism evidence="2 3">
    <name type="scientific">Acanthopleuribacter pedis</name>
    <dbReference type="NCBI Taxonomy" id="442870"/>
    <lineage>
        <taxon>Bacteria</taxon>
        <taxon>Pseudomonadati</taxon>
        <taxon>Acidobacteriota</taxon>
        <taxon>Holophagae</taxon>
        <taxon>Acanthopleuribacterales</taxon>
        <taxon>Acanthopleuribacteraceae</taxon>
        <taxon>Acanthopleuribacter</taxon>
    </lineage>
</organism>
<evidence type="ECO:0000313" key="3">
    <source>
        <dbReference type="Proteomes" id="UP000664417"/>
    </source>
</evidence>
<dbReference type="CDD" id="cd03786">
    <property type="entry name" value="GTB_UDP-GlcNAc_2-Epimerase"/>
    <property type="match status" value="1"/>
</dbReference>
<dbReference type="Proteomes" id="UP000664417">
    <property type="component" value="Unassembled WGS sequence"/>
</dbReference>
<dbReference type="InterPro" id="IPR020004">
    <property type="entry name" value="UDP-GlcNAc_Epase"/>
</dbReference>
<keyword evidence="2" id="KW-0326">Glycosidase</keyword>
<dbReference type="InterPro" id="IPR003331">
    <property type="entry name" value="UDP_GlcNAc_Epimerase_2_dom"/>
</dbReference>
<dbReference type="SUPFAM" id="SSF53756">
    <property type="entry name" value="UDP-Glycosyltransferase/glycogen phosphorylase"/>
    <property type="match status" value="1"/>
</dbReference>
<dbReference type="GO" id="GO:0006047">
    <property type="term" value="P:UDP-N-acetylglucosamine metabolic process"/>
    <property type="evidence" value="ECO:0007669"/>
    <property type="project" value="InterPro"/>
</dbReference>
<dbReference type="NCBIfam" id="TIGR03568">
    <property type="entry name" value="NeuC_NnaA"/>
    <property type="match status" value="1"/>
</dbReference>
<dbReference type="Pfam" id="PF02350">
    <property type="entry name" value="Epimerase_2"/>
    <property type="match status" value="1"/>
</dbReference>
<evidence type="ECO:0000259" key="1">
    <source>
        <dbReference type="Pfam" id="PF02350"/>
    </source>
</evidence>
<dbReference type="RefSeq" id="WP_207857569.1">
    <property type="nucleotide sequence ID" value="NZ_JAFREP010000004.1"/>
</dbReference>
<keyword evidence="2" id="KW-0378">Hydrolase</keyword>
<dbReference type="Gene3D" id="3.40.50.2000">
    <property type="entry name" value="Glycogen Phosphorylase B"/>
    <property type="match status" value="2"/>
</dbReference>
<accession>A0A8J7Q4N3</accession>
<gene>
    <name evidence="2" type="primary">neuC</name>
    <name evidence="2" type="ORF">J3U88_06020</name>
</gene>
<dbReference type="EMBL" id="JAFREP010000004">
    <property type="protein sequence ID" value="MBO1318012.1"/>
    <property type="molecule type" value="Genomic_DNA"/>
</dbReference>
<keyword evidence="3" id="KW-1185">Reference proteome</keyword>
<dbReference type="PANTHER" id="PTHR43174">
    <property type="entry name" value="UDP-N-ACETYLGLUCOSAMINE 2-EPIMERASE"/>
    <property type="match status" value="1"/>
</dbReference>
<evidence type="ECO:0000313" key="2">
    <source>
        <dbReference type="EMBL" id="MBO1318012.1"/>
    </source>
</evidence>
<dbReference type="GO" id="GO:0004553">
    <property type="term" value="F:hydrolase activity, hydrolyzing O-glycosyl compounds"/>
    <property type="evidence" value="ECO:0007669"/>
    <property type="project" value="InterPro"/>
</dbReference>
<proteinExistence type="predicted"/>
<feature type="domain" description="UDP-N-acetylglucosamine 2-epimerase" evidence="1">
    <location>
        <begin position="24"/>
        <end position="357"/>
    </location>
</feature>
<sequence>MAKRICFVTGTRADFGKLKPLIERIDQSPTFECFIFATGMHALRRYGNTVNEIKKAGFANIFLHINQFADGGSAMDTVLANTVQGFAHYLREYPADLIVIHGDRIEAIACALVGALNNVLVAHIEGGERSGTIDDSIRHAVSKMAHLHFVANEEAKQRLLQLGEREASIHVIGSPDIDVMLSEHLPSLEQAKNRYEIPFSEYFIFMYHPVTTELEQLPANLEAVLSAVVASQQKFIVIYPNNDAGSEIIFTELDHLKDNPNLKLYSSLRFEYFLVLLKHAKAIVGNSSAGIREAPVYGVPTLNIGTRQSARATTESITNVPEDKDQILGYLTKHPPHRPGSFHFGDGNSADLFAKALNKDTFWQTPKQKTFQDLPLEAFPN</sequence>
<dbReference type="PANTHER" id="PTHR43174:SF3">
    <property type="entry name" value="UDP-N-ACETYLGLUCOSAMINE 2-EPIMERASE"/>
    <property type="match status" value="1"/>
</dbReference>
<protein>
    <submittedName>
        <fullName evidence="2">UDP-N-acetylglucosamine 2-epimerase (Hydrolyzing)</fullName>
        <ecNumber evidence="2">3.2.1.183</ecNumber>
    </submittedName>
</protein>
<dbReference type="InterPro" id="IPR029767">
    <property type="entry name" value="WecB-like"/>
</dbReference>
<comment type="caution">
    <text evidence="2">The sequence shown here is derived from an EMBL/GenBank/DDBJ whole genome shotgun (WGS) entry which is preliminary data.</text>
</comment>
<reference evidence="2" key="1">
    <citation type="submission" date="2021-03" db="EMBL/GenBank/DDBJ databases">
        <authorList>
            <person name="Wang G."/>
        </authorList>
    </citation>
    <scope>NUCLEOTIDE SEQUENCE</scope>
    <source>
        <strain evidence="2">KCTC 12899</strain>
    </source>
</reference>